<keyword evidence="1" id="KW-0472">Membrane</keyword>
<dbReference type="Proteomes" id="UP000245956">
    <property type="component" value="Unassembled WGS sequence"/>
</dbReference>
<protein>
    <submittedName>
        <fullName evidence="2">Arginase family protein</fullName>
    </submittedName>
</protein>
<dbReference type="EMBL" id="LCWV01000005">
    <property type="protein sequence ID" value="PWI73175.1"/>
    <property type="molecule type" value="Genomic_DNA"/>
</dbReference>
<proteinExistence type="predicted"/>
<feature type="transmembrane region" description="Helical" evidence="1">
    <location>
        <begin position="464"/>
        <end position="482"/>
    </location>
</feature>
<gene>
    <name evidence="2" type="ORF">PCL_10190</name>
</gene>
<organism evidence="2 3">
    <name type="scientific">Purpureocillium lilacinum</name>
    <name type="common">Paecilomyces lilacinus</name>
    <dbReference type="NCBI Taxonomy" id="33203"/>
    <lineage>
        <taxon>Eukaryota</taxon>
        <taxon>Fungi</taxon>
        <taxon>Dikarya</taxon>
        <taxon>Ascomycota</taxon>
        <taxon>Pezizomycotina</taxon>
        <taxon>Sordariomycetes</taxon>
        <taxon>Hypocreomycetidae</taxon>
        <taxon>Hypocreales</taxon>
        <taxon>Ophiocordycipitaceae</taxon>
        <taxon>Purpureocillium</taxon>
    </lineage>
</organism>
<reference evidence="2 3" key="1">
    <citation type="journal article" date="2016" name="Front. Microbiol.">
        <title>Genome and transcriptome sequences reveal the specific parasitism of the nematophagous Purpureocillium lilacinum 36-1.</title>
        <authorList>
            <person name="Xie J."/>
            <person name="Li S."/>
            <person name="Mo C."/>
            <person name="Xiao X."/>
            <person name="Peng D."/>
            <person name="Wang G."/>
            <person name="Xiao Y."/>
        </authorList>
    </citation>
    <scope>NUCLEOTIDE SEQUENCE [LARGE SCALE GENOMIC DNA]</scope>
    <source>
        <strain evidence="2 3">36-1</strain>
    </source>
</reference>
<keyword evidence="1" id="KW-1133">Transmembrane helix</keyword>
<dbReference type="InterPro" id="IPR021514">
    <property type="entry name" value="DUF3176"/>
</dbReference>
<dbReference type="AlphaFoldDB" id="A0A2U3EF79"/>
<keyword evidence="1" id="KW-0812">Transmembrane</keyword>
<name>A0A2U3EF79_PURLI</name>
<evidence type="ECO:0000256" key="1">
    <source>
        <dbReference type="SAM" id="Phobius"/>
    </source>
</evidence>
<dbReference type="PANTHER" id="PTHR35394">
    <property type="entry name" value="DUF3176 DOMAIN-CONTAINING PROTEIN"/>
    <property type="match status" value="1"/>
</dbReference>
<comment type="caution">
    <text evidence="2">The sequence shown here is derived from an EMBL/GenBank/DDBJ whole genome shotgun (WGS) entry which is preliminary data.</text>
</comment>
<evidence type="ECO:0000313" key="3">
    <source>
        <dbReference type="Proteomes" id="UP000245956"/>
    </source>
</evidence>
<sequence length="570" mass="63279">MDGSEMQVPVEEAGGEPKAACNPAKLPRKRLLAADFRWWTDEYRCAVACIAGIVTLSMVLWHFDGKPAPNIGPGLQLDMVVIAITTLVRIALGSIVESCLCQGAWIWFSKSHQARSRRRAKLEDFKLFDEASRGLLGSLSLLWRLRGLHLSCIGALIIIVTHGFETFSQQLFVYVQEPIDSATPGSMQDDYTLALSTKSAVYSGILAAQARPLEPQCHTANCTWPVFPTLAVCGQCIPAEVREHCGHGTESCTYGISPRTNISVGGGADADFFVLNPLQYDLQNRTGSRQALICDFEIMIANKRADVARATGAHCTLWFCLQTFNVTVFDGRPSQALVSVWNETQFEAATSAHSDEHVFVNMPTLMNLPERSRYSISARALRALRSFMDSLVGGYFERSPGLASYSSDWIEAMWQASSDLSSWIDKITLIMTNEVREHGIVRDPNGMDYEGSASKLADYVHVQWYWVIYPGVFFLISLYYLLSTIIASARDGVIAWKRDSLPMLFSHVDSRILALGPEKMNLPKGLDDLGNIQVALTRNGQGYWTFEPQPTQRNQGTGWEDDFTALLGLF</sequence>
<dbReference type="Pfam" id="PF11374">
    <property type="entry name" value="DUF3176"/>
    <property type="match status" value="1"/>
</dbReference>
<accession>A0A2U3EF79</accession>
<evidence type="ECO:0000313" key="2">
    <source>
        <dbReference type="EMBL" id="PWI73175.1"/>
    </source>
</evidence>
<dbReference type="PANTHER" id="PTHR35394:SF5">
    <property type="entry name" value="DUF3176 DOMAIN-CONTAINING PROTEIN"/>
    <property type="match status" value="1"/>
</dbReference>